<dbReference type="Proteomes" id="UP000323597">
    <property type="component" value="Chromosome A05"/>
</dbReference>
<protein>
    <submittedName>
        <fullName evidence="1">Uncharacterized protein</fullName>
    </submittedName>
</protein>
<dbReference type="EMBL" id="CM017640">
    <property type="protein sequence ID" value="TYJ32433.1"/>
    <property type="molecule type" value="Genomic_DNA"/>
</dbReference>
<keyword evidence="2" id="KW-1185">Reference proteome</keyword>
<organism evidence="1 2">
    <name type="scientific">Gossypium mustelinum</name>
    <name type="common">Cotton</name>
    <name type="synonym">Gossypium caicoense</name>
    <dbReference type="NCBI Taxonomy" id="34275"/>
    <lineage>
        <taxon>Eukaryota</taxon>
        <taxon>Viridiplantae</taxon>
        <taxon>Streptophyta</taxon>
        <taxon>Embryophyta</taxon>
        <taxon>Tracheophyta</taxon>
        <taxon>Spermatophyta</taxon>
        <taxon>Magnoliopsida</taxon>
        <taxon>eudicotyledons</taxon>
        <taxon>Gunneridae</taxon>
        <taxon>Pentapetalae</taxon>
        <taxon>rosids</taxon>
        <taxon>malvids</taxon>
        <taxon>Malvales</taxon>
        <taxon>Malvaceae</taxon>
        <taxon>Malvoideae</taxon>
        <taxon>Gossypium</taxon>
    </lineage>
</organism>
<proteinExistence type="predicted"/>
<accession>A0A5D2Z1W4</accession>
<sequence length="55" mass="6694">MYGLKILHLHGLMEKFLKSVVKKFMSTQQMEKLLWQISQRYFQKILRHLPEVSMT</sequence>
<reference evidence="1 2" key="1">
    <citation type="submission" date="2019-07" db="EMBL/GenBank/DDBJ databases">
        <title>WGS assembly of Gossypium mustelinum.</title>
        <authorList>
            <person name="Chen Z.J."/>
            <person name="Sreedasyam A."/>
            <person name="Ando A."/>
            <person name="Song Q."/>
            <person name="De L."/>
            <person name="Hulse-Kemp A."/>
            <person name="Ding M."/>
            <person name="Ye W."/>
            <person name="Kirkbride R."/>
            <person name="Jenkins J."/>
            <person name="Plott C."/>
            <person name="Lovell J."/>
            <person name="Lin Y.-M."/>
            <person name="Vaughn R."/>
            <person name="Liu B."/>
            <person name="Li W."/>
            <person name="Simpson S."/>
            <person name="Scheffler B."/>
            <person name="Saski C."/>
            <person name="Grover C."/>
            <person name="Hu G."/>
            <person name="Conover J."/>
            <person name="Carlson J."/>
            <person name="Shu S."/>
            <person name="Boston L."/>
            <person name="Williams M."/>
            <person name="Peterson D."/>
            <person name="Mcgee K."/>
            <person name="Jones D."/>
            <person name="Wendel J."/>
            <person name="Stelly D."/>
            <person name="Grimwood J."/>
            <person name="Schmutz J."/>
        </authorList>
    </citation>
    <scope>NUCLEOTIDE SEQUENCE [LARGE SCALE GENOMIC DNA]</scope>
    <source>
        <strain evidence="1">1408120.09</strain>
    </source>
</reference>
<evidence type="ECO:0000313" key="2">
    <source>
        <dbReference type="Proteomes" id="UP000323597"/>
    </source>
</evidence>
<gene>
    <name evidence="1" type="ORF">E1A91_A05G034700v1</name>
</gene>
<evidence type="ECO:0000313" key="1">
    <source>
        <dbReference type="EMBL" id="TYJ32433.1"/>
    </source>
</evidence>
<dbReference type="AlphaFoldDB" id="A0A5D2Z1W4"/>
<name>A0A5D2Z1W4_GOSMU</name>